<evidence type="ECO:0000256" key="5">
    <source>
        <dbReference type="ARBA" id="ARBA00023004"/>
    </source>
</evidence>
<evidence type="ECO:0000256" key="6">
    <source>
        <dbReference type="PROSITE-ProRule" id="PRU00433"/>
    </source>
</evidence>
<dbReference type="InterPro" id="IPR012218">
    <property type="entry name" value="Cyt_c_BACSU-c550-type"/>
</dbReference>
<reference evidence="10" key="1">
    <citation type="submission" date="2023-04" db="EMBL/GenBank/DDBJ databases">
        <title>Comparative genomic analysis of Cohnella hashimotonis sp. nov., isolated from the International Space Station.</title>
        <authorList>
            <person name="Venkateswaran K."/>
            <person name="Simpson A."/>
        </authorList>
    </citation>
    <scope>NUCLEOTIDE SEQUENCE</scope>
    <source>
        <strain evidence="10">F6_2S_P_1</strain>
    </source>
</reference>
<keyword evidence="8" id="KW-0732">Signal</keyword>
<dbReference type="EMBL" id="JAGRPV010000001">
    <property type="protein sequence ID" value="MDI4648672.1"/>
    <property type="molecule type" value="Genomic_DNA"/>
</dbReference>
<protein>
    <submittedName>
        <fullName evidence="10">Cytochrome c</fullName>
    </submittedName>
</protein>
<dbReference type="Pfam" id="PF13442">
    <property type="entry name" value="Cytochrome_CBB3"/>
    <property type="match status" value="1"/>
</dbReference>
<dbReference type="PRINTS" id="PR00605">
    <property type="entry name" value="CYTCHROMECIC"/>
</dbReference>
<evidence type="ECO:0000256" key="2">
    <source>
        <dbReference type="ARBA" id="ARBA00022617"/>
    </source>
</evidence>
<keyword evidence="4" id="KW-0249">Electron transport</keyword>
<dbReference type="PIRSF" id="PIRSF000025">
    <property type="entry name" value="Cytc_Bsub_c550"/>
    <property type="match status" value="1"/>
</dbReference>
<dbReference type="Gene3D" id="1.10.760.10">
    <property type="entry name" value="Cytochrome c-like domain"/>
    <property type="match status" value="1"/>
</dbReference>
<dbReference type="InterPro" id="IPR009056">
    <property type="entry name" value="Cyt_c-like_dom"/>
</dbReference>
<dbReference type="InterPro" id="IPR008168">
    <property type="entry name" value="Cyt_C_IC"/>
</dbReference>
<dbReference type="PANTHER" id="PTHR37823:SF4">
    <property type="entry name" value="MENAQUINOL-CYTOCHROME C REDUCTASE CYTOCHROME B_C SUBUNIT"/>
    <property type="match status" value="1"/>
</dbReference>
<keyword evidence="2 6" id="KW-0349">Heme</keyword>
<evidence type="ECO:0000256" key="3">
    <source>
        <dbReference type="ARBA" id="ARBA00022723"/>
    </source>
</evidence>
<dbReference type="PROSITE" id="PS51007">
    <property type="entry name" value="CYTC"/>
    <property type="match status" value="1"/>
</dbReference>
<keyword evidence="11" id="KW-1185">Reference proteome</keyword>
<feature type="signal peptide" evidence="8">
    <location>
        <begin position="1"/>
        <end position="20"/>
    </location>
</feature>
<evidence type="ECO:0000313" key="11">
    <source>
        <dbReference type="Proteomes" id="UP001161691"/>
    </source>
</evidence>
<keyword evidence="5 6" id="KW-0408">Iron</keyword>
<comment type="caution">
    <text evidence="10">The sequence shown here is derived from an EMBL/GenBank/DDBJ whole genome shotgun (WGS) entry which is preliminary data.</text>
</comment>
<evidence type="ECO:0000313" key="10">
    <source>
        <dbReference type="EMBL" id="MDI4648672.1"/>
    </source>
</evidence>
<dbReference type="PANTHER" id="PTHR37823">
    <property type="entry name" value="CYTOCHROME C-553-LIKE"/>
    <property type="match status" value="1"/>
</dbReference>
<name>A0ABT6TS89_9BACL</name>
<keyword evidence="3 6" id="KW-0479">Metal-binding</keyword>
<dbReference type="RefSeq" id="WP_282911367.1">
    <property type="nucleotide sequence ID" value="NZ_JAGRPV010000001.1"/>
</dbReference>
<feature type="region of interest" description="Disordered" evidence="7">
    <location>
        <begin position="23"/>
        <end position="51"/>
    </location>
</feature>
<dbReference type="SUPFAM" id="SSF46626">
    <property type="entry name" value="Cytochrome c"/>
    <property type="match status" value="1"/>
</dbReference>
<dbReference type="Proteomes" id="UP001161691">
    <property type="component" value="Unassembled WGS sequence"/>
</dbReference>
<feature type="chain" id="PRO_5045172269" evidence="8">
    <location>
        <begin position="21"/>
        <end position="124"/>
    </location>
</feature>
<evidence type="ECO:0000256" key="4">
    <source>
        <dbReference type="ARBA" id="ARBA00022982"/>
    </source>
</evidence>
<sequence length="124" mass="12439">MRKWAAIAATAALLAMTTAACGKSNNNNASTTPPSSEAPASPSGTTTSSGEGAETIYKAQCIACHAADLSGGVGPNLTDVGARLSTDEISSRIHNGGGGMPAFKGTLTDDQINTLVNWLSTKKG</sequence>
<accession>A0ABT6TS89</accession>
<feature type="domain" description="Cytochrome c" evidence="9">
    <location>
        <begin position="48"/>
        <end position="123"/>
    </location>
</feature>
<keyword evidence="1" id="KW-0813">Transport</keyword>
<dbReference type="PROSITE" id="PS51257">
    <property type="entry name" value="PROKAR_LIPOPROTEIN"/>
    <property type="match status" value="1"/>
</dbReference>
<proteinExistence type="predicted"/>
<dbReference type="InterPro" id="IPR051811">
    <property type="entry name" value="Cytochrome_c550/c551-like"/>
</dbReference>
<evidence type="ECO:0000256" key="8">
    <source>
        <dbReference type="SAM" id="SignalP"/>
    </source>
</evidence>
<dbReference type="InterPro" id="IPR036909">
    <property type="entry name" value="Cyt_c-like_dom_sf"/>
</dbReference>
<evidence type="ECO:0000256" key="7">
    <source>
        <dbReference type="SAM" id="MobiDB-lite"/>
    </source>
</evidence>
<evidence type="ECO:0000259" key="9">
    <source>
        <dbReference type="PROSITE" id="PS51007"/>
    </source>
</evidence>
<organism evidence="10 11">
    <name type="scientific">Cohnella hashimotonis</name>
    <dbReference type="NCBI Taxonomy" id="2826895"/>
    <lineage>
        <taxon>Bacteria</taxon>
        <taxon>Bacillati</taxon>
        <taxon>Bacillota</taxon>
        <taxon>Bacilli</taxon>
        <taxon>Bacillales</taxon>
        <taxon>Paenibacillaceae</taxon>
        <taxon>Cohnella</taxon>
    </lineage>
</organism>
<evidence type="ECO:0000256" key="1">
    <source>
        <dbReference type="ARBA" id="ARBA00022448"/>
    </source>
</evidence>
<gene>
    <name evidence="10" type="ORF">KB449_27205</name>
</gene>